<evidence type="ECO:0000256" key="1">
    <source>
        <dbReference type="ARBA" id="ARBA00004245"/>
    </source>
</evidence>
<dbReference type="PROSITE" id="PS50021">
    <property type="entry name" value="CH"/>
    <property type="match status" value="1"/>
</dbReference>
<dbReference type="PANTHER" id="PTHR10623">
    <property type="entry name" value="MICROTUBULE-ASSOCIATED PROTEIN RP/EB FAMILY MEMBER"/>
    <property type="match status" value="1"/>
</dbReference>
<reference evidence="14 15" key="1">
    <citation type="journal article" date="2016" name="Proc. Natl. Acad. Sci. U.S.A.">
        <title>Comparative genomics of biotechnologically important yeasts.</title>
        <authorList>
            <person name="Riley R."/>
            <person name="Haridas S."/>
            <person name="Wolfe K.H."/>
            <person name="Lopes M.R."/>
            <person name="Hittinger C.T."/>
            <person name="Goeker M."/>
            <person name="Salamov A.A."/>
            <person name="Wisecaver J.H."/>
            <person name="Long T.M."/>
            <person name="Calvey C.H."/>
            <person name="Aerts A.L."/>
            <person name="Barry K.W."/>
            <person name="Choi C."/>
            <person name="Clum A."/>
            <person name="Coughlan A.Y."/>
            <person name="Deshpande S."/>
            <person name="Douglass A.P."/>
            <person name="Hanson S.J."/>
            <person name="Klenk H.-P."/>
            <person name="LaButti K.M."/>
            <person name="Lapidus A."/>
            <person name="Lindquist E.A."/>
            <person name="Lipzen A.M."/>
            <person name="Meier-Kolthoff J.P."/>
            <person name="Ohm R.A."/>
            <person name="Otillar R.P."/>
            <person name="Pangilinan J.L."/>
            <person name="Peng Y."/>
            <person name="Rokas A."/>
            <person name="Rosa C.A."/>
            <person name="Scheuner C."/>
            <person name="Sibirny A.A."/>
            <person name="Slot J.C."/>
            <person name="Stielow J.B."/>
            <person name="Sun H."/>
            <person name="Kurtzman C.P."/>
            <person name="Blackwell M."/>
            <person name="Grigoriev I.V."/>
            <person name="Jeffries T.W."/>
        </authorList>
    </citation>
    <scope>NUCLEOTIDE SEQUENCE [LARGE SCALE GENOMIC DNA]</scope>
    <source>
        <strain evidence="14 15">DSM 6958</strain>
    </source>
</reference>
<dbReference type="EMBL" id="KV454410">
    <property type="protein sequence ID" value="ODQ65197.1"/>
    <property type="molecule type" value="Genomic_DNA"/>
</dbReference>
<proteinExistence type="inferred from homology"/>
<dbReference type="GO" id="GO:0051301">
    <property type="term" value="P:cell division"/>
    <property type="evidence" value="ECO:0007669"/>
    <property type="project" value="UniProtKB-KW"/>
</dbReference>
<dbReference type="AlphaFoldDB" id="A0A1E3PK29"/>
<evidence type="ECO:0000256" key="7">
    <source>
        <dbReference type="ARBA" id="ARBA00023212"/>
    </source>
</evidence>
<comment type="similarity">
    <text evidence="2">Belongs to the MAPRE family.</text>
</comment>
<feature type="coiled-coil region" evidence="10">
    <location>
        <begin position="251"/>
        <end position="285"/>
    </location>
</feature>
<dbReference type="GO" id="GO:0072686">
    <property type="term" value="C:mitotic spindle"/>
    <property type="evidence" value="ECO:0007669"/>
    <property type="project" value="UniProtKB-ARBA"/>
</dbReference>
<feature type="region of interest" description="Disordered" evidence="11">
    <location>
        <begin position="310"/>
        <end position="330"/>
    </location>
</feature>
<dbReference type="GO" id="GO:0051010">
    <property type="term" value="F:microtubule plus-end binding"/>
    <property type="evidence" value="ECO:0007669"/>
    <property type="project" value="UniProtKB-ARBA"/>
</dbReference>
<evidence type="ECO:0000256" key="11">
    <source>
        <dbReference type="SAM" id="MobiDB-lite"/>
    </source>
</evidence>
<dbReference type="OrthoDB" id="2119228at2759"/>
<dbReference type="GO" id="GO:0007010">
    <property type="term" value="P:cytoskeleton organization"/>
    <property type="evidence" value="ECO:0007669"/>
    <property type="project" value="UniProtKB-ARBA"/>
</dbReference>
<dbReference type="InterPro" id="IPR001715">
    <property type="entry name" value="CH_dom"/>
</dbReference>
<dbReference type="STRING" id="857566.A0A1E3PK29"/>
<dbReference type="GO" id="GO:0035372">
    <property type="term" value="P:protein localization to microtubule"/>
    <property type="evidence" value="ECO:0007669"/>
    <property type="project" value="UniProtKB-ARBA"/>
</dbReference>
<protein>
    <submittedName>
        <fullName evidence="14">Uncharacterized protein</fullName>
    </submittedName>
</protein>
<feature type="region of interest" description="Disordered" evidence="11">
    <location>
        <begin position="114"/>
        <end position="231"/>
    </location>
</feature>
<dbReference type="InterPro" id="IPR004953">
    <property type="entry name" value="EB1_C"/>
</dbReference>
<keyword evidence="15" id="KW-1185">Reference proteome</keyword>
<evidence type="ECO:0000256" key="3">
    <source>
        <dbReference type="ARBA" id="ARBA00022490"/>
    </source>
</evidence>
<dbReference type="GO" id="GO:0030473">
    <property type="term" value="P:nuclear migration along microtubule"/>
    <property type="evidence" value="ECO:0007669"/>
    <property type="project" value="UniProtKB-ARBA"/>
</dbReference>
<evidence type="ECO:0000256" key="5">
    <source>
        <dbReference type="ARBA" id="ARBA00022701"/>
    </source>
</evidence>
<organism evidence="14 15">
    <name type="scientific">Nadsonia fulvescens var. elongata DSM 6958</name>
    <dbReference type="NCBI Taxonomy" id="857566"/>
    <lineage>
        <taxon>Eukaryota</taxon>
        <taxon>Fungi</taxon>
        <taxon>Dikarya</taxon>
        <taxon>Ascomycota</taxon>
        <taxon>Saccharomycotina</taxon>
        <taxon>Dipodascomycetes</taxon>
        <taxon>Dipodascales</taxon>
        <taxon>Dipodascales incertae sedis</taxon>
        <taxon>Nadsonia</taxon>
    </lineage>
</organism>
<evidence type="ECO:0000256" key="10">
    <source>
        <dbReference type="SAM" id="Coils"/>
    </source>
</evidence>
<evidence type="ECO:0000259" key="12">
    <source>
        <dbReference type="PROSITE" id="PS50021"/>
    </source>
</evidence>
<feature type="compositionally biased region" description="Polar residues" evidence="11">
    <location>
        <begin position="124"/>
        <end position="144"/>
    </location>
</feature>
<keyword evidence="8" id="KW-0131">Cell cycle</keyword>
<evidence type="ECO:0000256" key="8">
    <source>
        <dbReference type="ARBA" id="ARBA00023306"/>
    </source>
</evidence>
<sequence>MATGSRQELIAWVNELLVLDITKIEQLGTGAVFCQIFDSIFLDVPMSRVKFNVSSEYQYIQNFKILQSIFTKNRIDRQIPVERLVKCRFQDNLDFLQFSKKYWEVNNSGQHYDALSRRGGGGPVNNSIPARSRSNNSPSVNGVRSTITASGPSSTTASTSSLSTAKPVSSVSQSTVANRPGQGNNNPIQSRKTQQSPSVGANARISRSSPAPGAIGRRQVSNPLANTNNTNSINNHNVEALANASANAALVINLQRELTESESLVAALRNNEQQTIKTVNALENERDFYFHKLRDIEMILQELTDGMHALANTPPKPEKPQNPDSINGHENMNTDTLMADQDDVINEAAAAEAAAMVHGINLTNVNQEFDALVGTIQQILYATEEGFEIPEDGEVMAGMNDEDVF</sequence>
<dbReference type="Proteomes" id="UP000095009">
    <property type="component" value="Unassembled WGS sequence"/>
</dbReference>
<dbReference type="InterPro" id="IPR036133">
    <property type="entry name" value="EB1_C_sf"/>
</dbReference>
<dbReference type="Pfam" id="PF00307">
    <property type="entry name" value="CH"/>
    <property type="match status" value="1"/>
</dbReference>
<evidence type="ECO:0000313" key="14">
    <source>
        <dbReference type="EMBL" id="ODQ65197.1"/>
    </source>
</evidence>
<keyword evidence="4" id="KW-0132">Cell division</keyword>
<dbReference type="Gene3D" id="1.10.418.10">
    <property type="entry name" value="Calponin-like domain"/>
    <property type="match status" value="1"/>
</dbReference>
<keyword evidence="5 9" id="KW-0493">Microtubule</keyword>
<feature type="compositionally biased region" description="Low complexity" evidence="11">
    <location>
        <begin position="145"/>
        <end position="165"/>
    </location>
</feature>
<dbReference type="GO" id="GO:0051233">
    <property type="term" value="C:spindle midzone"/>
    <property type="evidence" value="ECO:0007669"/>
    <property type="project" value="UniProtKB-ARBA"/>
</dbReference>
<feature type="compositionally biased region" description="Polar residues" evidence="11">
    <location>
        <begin position="166"/>
        <end position="209"/>
    </location>
</feature>
<dbReference type="Gene3D" id="1.20.5.1430">
    <property type="match status" value="1"/>
</dbReference>
<gene>
    <name evidence="14" type="ORF">NADFUDRAFT_46930</name>
</gene>
<keyword evidence="10" id="KW-0175">Coiled coil</keyword>
<keyword evidence="7" id="KW-0206">Cytoskeleton</keyword>
<feature type="domain" description="EB1 C-terminal" evidence="13">
    <location>
        <begin position="257"/>
        <end position="389"/>
    </location>
</feature>
<evidence type="ECO:0000256" key="4">
    <source>
        <dbReference type="ARBA" id="ARBA00022618"/>
    </source>
</evidence>
<keyword evidence="3" id="KW-0963">Cytoplasm</keyword>
<evidence type="ECO:0000313" key="15">
    <source>
        <dbReference type="Proteomes" id="UP000095009"/>
    </source>
</evidence>
<evidence type="ECO:0000256" key="6">
    <source>
        <dbReference type="ARBA" id="ARBA00022776"/>
    </source>
</evidence>
<dbReference type="PROSITE" id="PS51230">
    <property type="entry name" value="EB1_C"/>
    <property type="match status" value="1"/>
</dbReference>
<dbReference type="SUPFAM" id="SSF140612">
    <property type="entry name" value="EB1 dimerisation domain-like"/>
    <property type="match status" value="1"/>
</dbReference>
<evidence type="ECO:0000256" key="9">
    <source>
        <dbReference type="PROSITE-ProRule" id="PRU00576"/>
    </source>
</evidence>
<evidence type="ECO:0000259" key="13">
    <source>
        <dbReference type="PROSITE" id="PS51230"/>
    </source>
</evidence>
<comment type="subcellular location">
    <subcellularLocation>
        <location evidence="1">Cytoplasm</location>
        <location evidence="1">Cytoskeleton</location>
    </subcellularLocation>
</comment>
<accession>A0A1E3PK29</accession>
<dbReference type="GO" id="GO:0035371">
    <property type="term" value="C:microtubule plus-end"/>
    <property type="evidence" value="ECO:0007669"/>
    <property type="project" value="UniProtKB-ARBA"/>
</dbReference>
<keyword evidence="6" id="KW-0498">Mitosis</keyword>
<dbReference type="SUPFAM" id="SSF47576">
    <property type="entry name" value="Calponin-homology domain, CH-domain"/>
    <property type="match status" value="1"/>
</dbReference>
<evidence type="ECO:0000256" key="2">
    <source>
        <dbReference type="ARBA" id="ARBA00010729"/>
    </source>
</evidence>
<name>A0A1E3PK29_9ASCO</name>
<dbReference type="InterPro" id="IPR027328">
    <property type="entry name" value="MAPRE"/>
</dbReference>
<feature type="domain" description="Calponin-homology (CH)" evidence="12">
    <location>
        <begin position="3"/>
        <end position="104"/>
    </location>
</feature>
<dbReference type="FunFam" id="1.10.418.10:FF:000028">
    <property type="entry name" value="RP/EB family microtubule-associated protein"/>
    <property type="match status" value="1"/>
</dbReference>
<dbReference type="InterPro" id="IPR036872">
    <property type="entry name" value="CH_dom_sf"/>
</dbReference>
<feature type="compositionally biased region" description="Low complexity" evidence="11">
    <location>
        <begin position="222"/>
        <end position="231"/>
    </location>
</feature>
<dbReference type="Pfam" id="PF03271">
    <property type="entry name" value="EB1"/>
    <property type="match status" value="1"/>
</dbReference>